<evidence type="ECO:0000313" key="5">
    <source>
        <dbReference type="Proteomes" id="UP001056336"/>
    </source>
</evidence>
<sequence length="264" mass="28645">MSEPRAARPAAEVAPADSEVPRPESEGGRPGPERMLTVDELAARTGMTVRTVRFYAAEGLLPPPLRQGRIAYYGPAHRMRLDFIRELQEFGYTLAGIERYLARIPPEATAGELAVHRALLAPWEPQRACELDLDGLQQRAGRTLDDMDLEFLAAIGIIARHGDHFRVTPSMLAVGVELLGMPVPLEVLREAAVVIQSHATAAAEGLTEVFRAGIWEPFHRGEVSGADADQLATVVARLRPIAVQGLVAAFEKAADRAVRGVPRA</sequence>
<keyword evidence="1" id="KW-0238">DNA-binding</keyword>
<feature type="compositionally biased region" description="Low complexity" evidence="2">
    <location>
        <begin position="1"/>
        <end position="16"/>
    </location>
</feature>
<evidence type="ECO:0000313" key="4">
    <source>
        <dbReference type="EMBL" id="UQX88843.1"/>
    </source>
</evidence>
<dbReference type="SMART" id="SM00422">
    <property type="entry name" value="HTH_MERR"/>
    <property type="match status" value="1"/>
</dbReference>
<accession>A0ABY4QZT5</accession>
<protein>
    <submittedName>
        <fullName evidence="4">MerR family transcriptional regulator</fullName>
    </submittedName>
</protein>
<name>A0ABY4QZT5_9ACTN</name>
<dbReference type="PANTHER" id="PTHR30204">
    <property type="entry name" value="REDOX-CYCLING DRUG-SENSING TRANSCRIPTIONAL ACTIVATOR SOXR"/>
    <property type="match status" value="1"/>
</dbReference>
<dbReference type="InterPro" id="IPR047057">
    <property type="entry name" value="MerR_fam"/>
</dbReference>
<feature type="region of interest" description="Disordered" evidence="2">
    <location>
        <begin position="1"/>
        <end position="34"/>
    </location>
</feature>
<gene>
    <name evidence="4" type="ORF">M6D93_02300</name>
</gene>
<dbReference type="Pfam" id="PF13411">
    <property type="entry name" value="MerR_1"/>
    <property type="match status" value="1"/>
</dbReference>
<dbReference type="RefSeq" id="WP_249772634.1">
    <property type="nucleotide sequence ID" value="NZ_CP097332.1"/>
</dbReference>
<dbReference type="SUPFAM" id="SSF46955">
    <property type="entry name" value="Putative DNA-binding domain"/>
    <property type="match status" value="1"/>
</dbReference>
<dbReference type="InterPro" id="IPR000551">
    <property type="entry name" value="MerR-type_HTH_dom"/>
</dbReference>
<dbReference type="Proteomes" id="UP001056336">
    <property type="component" value="Chromosome"/>
</dbReference>
<proteinExistence type="predicted"/>
<dbReference type="PROSITE" id="PS50937">
    <property type="entry name" value="HTH_MERR_2"/>
    <property type="match status" value="1"/>
</dbReference>
<evidence type="ECO:0000259" key="3">
    <source>
        <dbReference type="PROSITE" id="PS50937"/>
    </source>
</evidence>
<reference evidence="4" key="2">
    <citation type="submission" date="2022-05" db="EMBL/GenBank/DDBJ databases">
        <authorList>
            <person name="Kim J.-S."/>
            <person name="Lee K."/>
            <person name="Suh M."/>
            <person name="Eom M."/>
            <person name="Kim J.-S."/>
            <person name="Kim D.-S."/>
            <person name="Ko S.-H."/>
            <person name="Shin Y."/>
            <person name="Lee J.-S."/>
        </authorList>
    </citation>
    <scope>NUCLEOTIDE SEQUENCE</scope>
    <source>
        <strain evidence="4">N237</strain>
    </source>
</reference>
<dbReference type="Gene3D" id="1.10.1660.10">
    <property type="match status" value="1"/>
</dbReference>
<evidence type="ECO:0000256" key="2">
    <source>
        <dbReference type="SAM" id="MobiDB-lite"/>
    </source>
</evidence>
<organism evidence="4 5">
    <name type="scientific">Jatrophihabitans telluris</name>
    <dbReference type="NCBI Taxonomy" id="2038343"/>
    <lineage>
        <taxon>Bacteria</taxon>
        <taxon>Bacillati</taxon>
        <taxon>Actinomycetota</taxon>
        <taxon>Actinomycetes</taxon>
        <taxon>Jatrophihabitantales</taxon>
        <taxon>Jatrophihabitantaceae</taxon>
        <taxon>Jatrophihabitans</taxon>
    </lineage>
</organism>
<dbReference type="InterPro" id="IPR009061">
    <property type="entry name" value="DNA-bd_dom_put_sf"/>
</dbReference>
<evidence type="ECO:0000256" key="1">
    <source>
        <dbReference type="ARBA" id="ARBA00023125"/>
    </source>
</evidence>
<feature type="domain" description="HTH merR-type" evidence="3">
    <location>
        <begin position="35"/>
        <end position="103"/>
    </location>
</feature>
<keyword evidence="5" id="KW-1185">Reference proteome</keyword>
<reference evidence="4" key="1">
    <citation type="journal article" date="2018" name="Int. J. Syst. Evol. Microbiol.">
        <title>Jatrophihabitans telluris sp. nov., isolated from sediment soil of lava forest wetlands and the emended description of the genus Jatrophihabitans.</title>
        <authorList>
            <person name="Lee K.C."/>
            <person name="Suh M.K."/>
            <person name="Eom M.K."/>
            <person name="Kim K.K."/>
            <person name="Kim J.S."/>
            <person name="Kim D.S."/>
            <person name="Ko S.H."/>
            <person name="Shin Y.K."/>
            <person name="Lee J.S."/>
        </authorList>
    </citation>
    <scope>NUCLEOTIDE SEQUENCE</scope>
    <source>
        <strain evidence="4">N237</strain>
    </source>
</reference>
<dbReference type="EMBL" id="CP097332">
    <property type="protein sequence ID" value="UQX88843.1"/>
    <property type="molecule type" value="Genomic_DNA"/>
</dbReference>
<dbReference type="PANTHER" id="PTHR30204:SF93">
    <property type="entry name" value="HTH MERR-TYPE DOMAIN-CONTAINING PROTEIN"/>
    <property type="match status" value="1"/>
</dbReference>
<dbReference type="PRINTS" id="PR00040">
    <property type="entry name" value="HTHMERR"/>
</dbReference>